<feature type="compositionally biased region" description="Polar residues" evidence="1">
    <location>
        <begin position="111"/>
        <end position="168"/>
    </location>
</feature>
<dbReference type="RefSeq" id="XP_043174614.1">
    <property type="nucleotide sequence ID" value="XM_043318679.1"/>
</dbReference>
<keyword evidence="3" id="KW-1185">Reference proteome</keyword>
<feature type="region of interest" description="Disordered" evidence="1">
    <location>
        <begin position="255"/>
        <end position="293"/>
    </location>
</feature>
<feature type="compositionally biased region" description="Basic and acidic residues" evidence="1">
    <location>
        <begin position="387"/>
        <end position="396"/>
    </location>
</feature>
<feature type="compositionally biased region" description="Polar residues" evidence="1">
    <location>
        <begin position="216"/>
        <end position="229"/>
    </location>
</feature>
<feature type="region of interest" description="Disordered" evidence="1">
    <location>
        <begin position="212"/>
        <end position="235"/>
    </location>
</feature>
<dbReference type="AlphaFoldDB" id="A0A8J2IB43"/>
<evidence type="ECO:0000313" key="2">
    <source>
        <dbReference type="EMBL" id="CAG5184699.1"/>
    </source>
</evidence>
<dbReference type="GeneID" id="67011266"/>
<comment type="caution">
    <text evidence="2">The sequence shown here is derived from an EMBL/GenBank/DDBJ whole genome shotgun (WGS) entry which is preliminary data.</text>
</comment>
<proteinExistence type="predicted"/>
<accession>A0A8J2IB43</accession>
<protein>
    <submittedName>
        <fullName evidence="2">Uncharacterized protein</fullName>
    </submittedName>
</protein>
<name>A0A8J2IB43_9PLEO</name>
<feature type="compositionally biased region" description="Polar residues" evidence="1">
    <location>
        <begin position="255"/>
        <end position="269"/>
    </location>
</feature>
<dbReference type="Proteomes" id="UP000676310">
    <property type="component" value="Unassembled WGS sequence"/>
</dbReference>
<organism evidence="2 3">
    <name type="scientific">Alternaria atra</name>
    <dbReference type="NCBI Taxonomy" id="119953"/>
    <lineage>
        <taxon>Eukaryota</taxon>
        <taxon>Fungi</taxon>
        <taxon>Dikarya</taxon>
        <taxon>Ascomycota</taxon>
        <taxon>Pezizomycotina</taxon>
        <taxon>Dothideomycetes</taxon>
        <taxon>Pleosporomycetidae</taxon>
        <taxon>Pleosporales</taxon>
        <taxon>Pleosporineae</taxon>
        <taxon>Pleosporaceae</taxon>
        <taxon>Alternaria</taxon>
        <taxon>Alternaria sect. Ulocladioides</taxon>
    </lineage>
</organism>
<evidence type="ECO:0000256" key="1">
    <source>
        <dbReference type="SAM" id="MobiDB-lite"/>
    </source>
</evidence>
<reference evidence="2" key="1">
    <citation type="submission" date="2021-05" db="EMBL/GenBank/DDBJ databases">
        <authorList>
            <person name="Stam R."/>
        </authorList>
    </citation>
    <scope>NUCLEOTIDE SEQUENCE</scope>
    <source>
        <strain evidence="2">CS162</strain>
    </source>
</reference>
<feature type="region of interest" description="Disordered" evidence="1">
    <location>
        <begin position="376"/>
        <end position="399"/>
    </location>
</feature>
<dbReference type="EMBL" id="CAJRGZ010000030">
    <property type="protein sequence ID" value="CAG5184699.1"/>
    <property type="molecule type" value="Genomic_DNA"/>
</dbReference>
<feature type="compositionally biased region" description="Low complexity" evidence="1">
    <location>
        <begin position="91"/>
        <end position="102"/>
    </location>
</feature>
<feature type="compositionally biased region" description="Polar residues" evidence="1">
    <location>
        <begin position="76"/>
        <end position="90"/>
    </location>
</feature>
<sequence length="417" mass="46588">MRDLVNGQGVDFDLNNQNTIEMALQSHISQQLLSPTTPHQRHDSFFSCSSLGTPRNSISQHQAEIQPYANVHHNLHSPNDYSQHPVNNGMSRSASQYSSTSSGQHPHPHSLQRSLRGSFGSTLVSNGSEMSRSISSTSAGQRTALQPYPLQSHSQIGQFHTRRSSGLSPNMGFEQFPTTAMSPFDYVVNDTIDECLPRNENEDKEFGQIGYRNEDSNLSSTHGPSSRAPQGSFGEYIPYQNQHRISSSQRIVMDNFSPQSSRSPTQSLAISPPHSNRRRRHASNSPSARPDPVIGQVTLAGKFKCLKEGCLDDGQDMTFNRHADFKRHYENTHAGRCIEYFCPESGCPRSRNPGGGKKGRGFKGRKDKMYEHCKAVHHNESKKRKKGVEGDKYAEERDYDESAGARLIKVRRRSDTA</sequence>
<gene>
    <name evidence="2" type="ORF">ALTATR162_LOCUS11038</name>
</gene>
<dbReference type="OrthoDB" id="3694969at2759"/>
<feature type="region of interest" description="Disordered" evidence="1">
    <location>
        <begin position="72"/>
        <end position="174"/>
    </location>
</feature>
<evidence type="ECO:0000313" key="3">
    <source>
        <dbReference type="Proteomes" id="UP000676310"/>
    </source>
</evidence>